<comment type="caution">
    <text evidence="2">The sequence shown here is derived from an EMBL/GenBank/DDBJ whole genome shotgun (WGS) entry which is preliminary data.</text>
</comment>
<feature type="transmembrane region" description="Helical" evidence="1">
    <location>
        <begin position="63"/>
        <end position="86"/>
    </location>
</feature>
<evidence type="ECO:0000313" key="3">
    <source>
        <dbReference type="Proteomes" id="UP001268610"/>
    </source>
</evidence>
<evidence type="ECO:0000256" key="1">
    <source>
        <dbReference type="SAM" id="Phobius"/>
    </source>
</evidence>
<protein>
    <submittedName>
        <fullName evidence="2">Uncharacterized protein</fullName>
    </submittedName>
</protein>
<reference evidence="2" key="1">
    <citation type="submission" date="2023-04" db="EMBL/GenBank/DDBJ databases">
        <title>Genomic characterization of faba bean (Vicia faba) microsymbionts in Mexican soils.</title>
        <authorList>
            <person name="Rivera Orduna F.N."/>
            <person name="Guevara-Luna J."/>
            <person name="Yan J."/>
            <person name="Arroyo-Herrera I."/>
            <person name="Li Y."/>
            <person name="Vasquez-Murrieta M.S."/>
            <person name="Wang E.T."/>
        </authorList>
    </citation>
    <scope>NUCLEOTIDE SEQUENCE</scope>
    <source>
        <strain evidence="2">CH26</strain>
    </source>
</reference>
<keyword evidence="1" id="KW-0472">Membrane</keyword>
<sequence length="90" mass="10159">VMLIYDPKEHPYNPALDHPLSPRGRFGRLAYLAWYLVISFAIMIPIILGIVGFFAFSDSVNDVSGILIALAVVGVILYFVFFYYMIVITI</sequence>
<feature type="non-terminal residue" evidence="2">
    <location>
        <position position="1"/>
    </location>
</feature>
<proteinExistence type="predicted"/>
<feature type="non-terminal residue" evidence="2">
    <location>
        <position position="90"/>
    </location>
</feature>
<dbReference type="AlphaFoldDB" id="A0AAJ2H2T6"/>
<feature type="transmembrane region" description="Helical" evidence="1">
    <location>
        <begin position="32"/>
        <end position="57"/>
    </location>
</feature>
<evidence type="ECO:0000313" key="2">
    <source>
        <dbReference type="EMBL" id="MDR9777909.1"/>
    </source>
</evidence>
<organism evidence="2 3">
    <name type="scientific">Rhizobium hidalgonense</name>
    <dbReference type="NCBI Taxonomy" id="1538159"/>
    <lineage>
        <taxon>Bacteria</taxon>
        <taxon>Pseudomonadati</taxon>
        <taxon>Pseudomonadota</taxon>
        <taxon>Alphaproteobacteria</taxon>
        <taxon>Hyphomicrobiales</taxon>
        <taxon>Rhizobiaceae</taxon>
        <taxon>Rhizobium/Agrobacterium group</taxon>
        <taxon>Rhizobium</taxon>
    </lineage>
</organism>
<name>A0AAJ2H2T6_9HYPH</name>
<keyword evidence="1" id="KW-0812">Transmembrane</keyword>
<keyword evidence="1" id="KW-1133">Transmembrane helix</keyword>
<gene>
    <name evidence="2" type="ORF">RJJ65_35845</name>
</gene>
<accession>A0AAJ2H2T6</accession>
<dbReference type="EMBL" id="JAVLSF010000291">
    <property type="protein sequence ID" value="MDR9777909.1"/>
    <property type="molecule type" value="Genomic_DNA"/>
</dbReference>
<dbReference type="RefSeq" id="WP_310866069.1">
    <property type="nucleotide sequence ID" value="NZ_JAVLSF010000291.1"/>
</dbReference>
<dbReference type="Proteomes" id="UP001268610">
    <property type="component" value="Unassembled WGS sequence"/>
</dbReference>